<dbReference type="Pfam" id="PF03407">
    <property type="entry name" value="Nucleotid_trans"/>
    <property type="match status" value="1"/>
</dbReference>
<dbReference type="OrthoDB" id="1712432at2759"/>
<protein>
    <recommendedName>
        <fullName evidence="4">Nucleotide-diphospho-sugar transferase domain-containing protein</fullName>
    </recommendedName>
</protein>
<dbReference type="GeneID" id="105436536"/>
<feature type="signal peptide" evidence="3">
    <location>
        <begin position="1"/>
        <end position="18"/>
    </location>
</feature>
<comment type="similarity">
    <text evidence="1">Belongs to the glycosyltransferase 77 family.</text>
</comment>
<sequence length="425" mass="49015">MVAAISLLVASLSLPLTGLPFADEGAATLCRGSVTSLTTPQIKIFASLIATLALSAIFIAIVNVRLICIAFRSSLKITPNLIREGALQRRVDIRGLKSITITVLTSFIATAIPTLVGYVGPRLGMSPYFALSLFKVDILSVWNERSVIRVPYKPNASRWTSETIRKDTKKNGTEIFDRARPWTILSSTNAAYLDFCDNWLESVKRCGITHHITIFTEDLASYNYLNKRTDIDISVQRPPETKTSTKFLEFGTDEYIKMINRRPRYIRSFLEQGIDVLFSDLDTVWLENPLLFCPEGYDLHVVEDMHKEYVYIIAPDWLEINMGFVYFSATNATLEVIRKWDDMLTQYPKTPDQDLLNALLERKNVRDKLEINVMDYQRFPNGWQYFNDKWRRRHRDVQTVVVHNDYLHGHDPKIKRFKRIGLWYV</sequence>
<dbReference type="InParanoid" id="A0A7M7PEU8"/>
<proteinExistence type="inferred from homology"/>
<keyword evidence="2" id="KW-0472">Membrane</keyword>
<dbReference type="RefSeq" id="XP_030849622.1">
    <property type="nucleotide sequence ID" value="XM_030993762.1"/>
</dbReference>
<evidence type="ECO:0000313" key="5">
    <source>
        <dbReference type="EnsemblMetazoa" id="XP_030849622"/>
    </source>
</evidence>
<keyword evidence="2" id="KW-0812">Transmembrane</keyword>
<name>A0A7M7PEU8_STRPU</name>
<evidence type="ECO:0000259" key="4">
    <source>
        <dbReference type="Pfam" id="PF03407"/>
    </source>
</evidence>
<dbReference type="AlphaFoldDB" id="A0A7M7PEU8"/>
<feature type="transmembrane region" description="Helical" evidence="2">
    <location>
        <begin position="99"/>
        <end position="119"/>
    </location>
</feature>
<feature type="transmembrane region" description="Helical" evidence="2">
    <location>
        <begin position="42"/>
        <end position="66"/>
    </location>
</feature>
<evidence type="ECO:0000256" key="3">
    <source>
        <dbReference type="SAM" id="SignalP"/>
    </source>
</evidence>
<evidence type="ECO:0000313" key="6">
    <source>
        <dbReference type="Proteomes" id="UP000007110"/>
    </source>
</evidence>
<accession>A0A7M7PEU8</accession>
<dbReference type="EnsemblMetazoa" id="XM_030993762">
    <property type="protein sequence ID" value="XP_030849622"/>
    <property type="gene ID" value="LOC105436536"/>
</dbReference>
<dbReference type="GO" id="GO:0016757">
    <property type="term" value="F:glycosyltransferase activity"/>
    <property type="evidence" value="ECO:0000318"/>
    <property type="project" value="GO_Central"/>
</dbReference>
<organism evidence="5 6">
    <name type="scientific">Strongylocentrotus purpuratus</name>
    <name type="common">Purple sea urchin</name>
    <dbReference type="NCBI Taxonomy" id="7668"/>
    <lineage>
        <taxon>Eukaryota</taxon>
        <taxon>Metazoa</taxon>
        <taxon>Echinodermata</taxon>
        <taxon>Eleutherozoa</taxon>
        <taxon>Echinozoa</taxon>
        <taxon>Echinoidea</taxon>
        <taxon>Euechinoidea</taxon>
        <taxon>Echinacea</taxon>
        <taxon>Camarodonta</taxon>
        <taxon>Echinidea</taxon>
        <taxon>Strongylocentrotidae</taxon>
        <taxon>Strongylocentrotus</taxon>
    </lineage>
</organism>
<dbReference type="GO" id="GO:0005794">
    <property type="term" value="C:Golgi apparatus"/>
    <property type="evidence" value="ECO:0000318"/>
    <property type="project" value="GO_Central"/>
</dbReference>
<evidence type="ECO:0000256" key="2">
    <source>
        <dbReference type="SAM" id="Phobius"/>
    </source>
</evidence>
<dbReference type="InterPro" id="IPR052636">
    <property type="entry name" value="UDP-D-xylose:L-fucose_XylT"/>
</dbReference>
<reference evidence="5" key="2">
    <citation type="submission" date="2021-01" db="UniProtKB">
        <authorList>
            <consortium name="EnsemblMetazoa"/>
        </authorList>
    </citation>
    <scope>IDENTIFICATION</scope>
</reference>
<dbReference type="KEGG" id="spu:105436536"/>
<dbReference type="InterPro" id="IPR005069">
    <property type="entry name" value="Nucl-diP-sugar_transferase"/>
</dbReference>
<dbReference type="PANTHER" id="PTHR47032:SF1">
    <property type="entry name" value="UDP-D-XYLOSE:L-FUCOSE ALPHA-1,3-D-XYLOSYLTRANSFERASE-RELATED"/>
    <property type="match status" value="1"/>
</dbReference>
<reference evidence="6" key="1">
    <citation type="submission" date="2015-02" db="EMBL/GenBank/DDBJ databases">
        <title>Genome sequencing for Strongylocentrotus purpuratus.</title>
        <authorList>
            <person name="Murali S."/>
            <person name="Liu Y."/>
            <person name="Vee V."/>
            <person name="English A."/>
            <person name="Wang M."/>
            <person name="Skinner E."/>
            <person name="Han Y."/>
            <person name="Muzny D.M."/>
            <person name="Worley K.C."/>
            <person name="Gibbs R.A."/>
        </authorList>
    </citation>
    <scope>NUCLEOTIDE SEQUENCE</scope>
</reference>
<feature type="domain" description="Nucleotide-diphospho-sugar transferase" evidence="4">
    <location>
        <begin position="210"/>
        <end position="417"/>
    </location>
</feature>
<keyword evidence="2" id="KW-1133">Transmembrane helix</keyword>
<dbReference type="PANTHER" id="PTHR47032">
    <property type="entry name" value="UDP-D-XYLOSE:L-FUCOSE ALPHA-1,3-D-XYLOSYLTRANSFERASE-RELATED"/>
    <property type="match status" value="1"/>
</dbReference>
<dbReference type="InterPro" id="IPR029044">
    <property type="entry name" value="Nucleotide-diphossugar_trans"/>
</dbReference>
<dbReference type="Proteomes" id="UP000007110">
    <property type="component" value="Unassembled WGS sequence"/>
</dbReference>
<evidence type="ECO:0000256" key="1">
    <source>
        <dbReference type="ARBA" id="ARBA00007033"/>
    </source>
</evidence>
<dbReference type="SUPFAM" id="SSF53448">
    <property type="entry name" value="Nucleotide-diphospho-sugar transferases"/>
    <property type="match status" value="1"/>
</dbReference>
<feature type="chain" id="PRO_5029722693" description="Nucleotide-diphospho-sugar transferase domain-containing protein" evidence="3">
    <location>
        <begin position="19"/>
        <end position="425"/>
    </location>
</feature>
<keyword evidence="6" id="KW-1185">Reference proteome</keyword>
<keyword evidence="3" id="KW-0732">Signal</keyword>